<dbReference type="InterPro" id="IPR036890">
    <property type="entry name" value="HATPase_C_sf"/>
</dbReference>
<dbReference type="InterPro" id="IPR058210">
    <property type="entry name" value="SACS/Nov_dom"/>
</dbReference>
<keyword evidence="3" id="KW-1185">Reference proteome</keyword>
<dbReference type="NCBIfam" id="NF047352">
    <property type="entry name" value="P_loop_sacsin"/>
    <property type="match status" value="1"/>
</dbReference>
<feature type="domain" description="Sacsin/Nov" evidence="1">
    <location>
        <begin position="108"/>
        <end position="278"/>
    </location>
</feature>
<dbReference type="Proteomes" id="UP000694559">
    <property type="component" value="Unplaced"/>
</dbReference>
<dbReference type="OrthoDB" id="1262810at2759"/>
<dbReference type="OMA" id="QSAMDIH"/>
<dbReference type="AlphaFoldDB" id="A0A8C7DVK1"/>
<proteinExistence type="predicted"/>
<accession>A0A8C7DVK1</accession>
<dbReference type="GeneTree" id="ENSGT00940000164866"/>
<reference evidence="2" key="1">
    <citation type="submission" date="2025-08" db="UniProtKB">
        <authorList>
            <consortium name="Ensembl"/>
        </authorList>
    </citation>
    <scope>IDENTIFICATION</scope>
</reference>
<dbReference type="Pfam" id="PF25794">
    <property type="entry name" value="SACS"/>
    <property type="match status" value="1"/>
</dbReference>
<dbReference type="PANTHER" id="PTHR46919">
    <property type="entry name" value="ZINC FINGER, C3HC4 TYPE (RING FINGER) FAMILY PROTEIN"/>
    <property type="match status" value="1"/>
</dbReference>
<evidence type="ECO:0000313" key="3">
    <source>
        <dbReference type="Proteomes" id="UP000694559"/>
    </source>
</evidence>
<reference evidence="2" key="2">
    <citation type="submission" date="2025-09" db="UniProtKB">
        <authorList>
            <consortium name="Ensembl"/>
        </authorList>
    </citation>
    <scope>IDENTIFICATION</scope>
</reference>
<dbReference type="PANTHER" id="PTHR46919:SF2">
    <property type="entry name" value="SACSIN"/>
    <property type="match status" value="1"/>
</dbReference>
<evidence type="ECO:0000313" key="2">
    <source>
        <dbReference type="Ensembl" id="ENSNNAP00000011116.1"/>
    </source>
</evidence>
<name>A0A8C7DVK1_NAJNA</name>
<protein>
    <recommendedName>
        <fullName evidence="1">Sacsin/Nov domain-containing protein</fullName>
    </recommendedName>
</protein>
<sequence>MPDQKGVRRLNYSSSSLPWTGLAIKVTTGERKCLYRLKSQVWLVSLLSPANSALYCDMDRARLADLGEDRPILVHKAVSSATAAFFGVEMLSTKLSGLELFEAWGPSEPITLRIRNILREYSQDADVFQELLQNAEDAGAQTCRFLIDLRQHDTTKGLLDPGMAACQGPALWAQNDALFTEADFSNVTQLGAATKEHQENKIGRFGLGFCTVYHMTDVPFLLSGHTVLIFDPNITHLQKHIRGSARPGIRLNLTSTVAASFPDQFGPFRGIFGCRIGRNTKNLRSVLSHLDPEMSQYLLIFLHNVQEVSLSCLSHGSSSPEVVQPLATVSREVLDEMGFPLIRLRTTWQSAMDIHHFLLHSCSADGEAKELFRKGRKRSIHFMPPSSRVALPLRPSTTIGRWLPDINGFKGRVFCSLPLPIESGLPLHLTAPFAVLSNRKGLWDTTEKGQWNIALLRDSVTAAWLGALTRLRDMYKQELLEDYEYYDFWPDVYSIKYPFTEAAKAFYRALIDGVNGEQPVLFSDGQKWCPLNHACILDDDIICETQLSSVANRAFSLLLSEPQIAVSLPEKVKLSIKTFTSTNSSMLNTYNWARLLRLEHLGMTKDWVAMEELISRARTVEVLWLQNPNKAYQRVCCILDLLDGHLQESSRNTTQVLFRDIPFLPAVLPGNMHKICCPNEIYHHKLYSLVHLIEPVLDKEALGESSKLSKEIMEFLGVKCKPPVSTVLKQLERASLFSNALSKKKLAKMVQNCYAFLNDVVQNNQSRVEVAQRAQAFPFILVSAGFVPACKWQSGFWAPYLFKLPRNTSNKKICGSVSVCVIVFK</sequence>
<dbReference type="Ensembl" id="ENSNNAT00000011627.1">
    <property type="protein sequence ID" value="ENSNNAP00000011116.1"/>
    <property type="gene ID" value="ENSNNAG00000007420.1"/>
</dbReference>
<dbReference type="SUPFAM" id="SSF55874">
    <property type="entry name" value="ATPase domain of HSP90 chaperone/DNA topoisomerase II/histidine kinase"/>
    <property type="match status" value="1"/>
</dbReference>
<organism evidence="2 3">
    <name type="scientific">Naja naja</name>
    <name type="common">Indian cobra</name>
    <dbReference type="NCBI Taxonomy" id="35670"/>
    <lineage>
        <taxon>Eukaryota</taxon>
        <taxon>Metazoa</taxon>
        <taxon>Chordata</taxon>
        <taxon>Craniata</taxon>
        <taxon>Vertebrata</taxon>
        <taxon>Euteleostomi</taxon>
        <taxon>Lepidosauria</taxon>
        <taxon>Squamata</taxon>
        <taxon>Bifurcata</taxon>
        <taxon>Unidentata</taxon>
        <taxon>Episquamata</taxon>
        <taxon>Toxicofera</taxon>
        <taxon>Serpentes</taxon>
        <taxon>Colubroidea</taxon>
        <taxon>Elapidae</taxon>
        <taxon>Elapinae</taxon>
        <taxon>Naja</taxon>
    </lineage>
</organism>
<evidence type="ECO:0000259" key="1">
    <source>
        <dbReference type="Pfam" id="PF25794"/>
    </source>
</evidence>